<dbReference type="Pfam" id="PF00892">
    <property type="entry name" value="EamA"/>
    <property type="match status" value="2"/>
</dbReference>
<keyword evidence="5 6" id="KW-0472">Membrane</keyword>
<dbReference type="EMBL" id="SPKJ01000139">
    <property type="protein sequence ID" value="MYZ50244.1"/>
    <property type="molecule type" value="Genomic_DNA"/>
</dbReference>
<evidence type="ECO:0000313" key="9">
    <source>
        <dbReference type="Proteomes" id="UP000773614"/>
    </source>
</evidence>
<keyword evidence="9" id="KW-1185">Reference proteome</keyword>
<feature type="transmembrane region" description="Helical" evidence="6">
    <location>
        <begin position="257"/>
        <end position="275"/>
    </location>
</feature>
<evidence type="ECO:0000256" key="2">
    <source>
        <dbReference type="ARBA" id="ARBA00007362"/>
    </source>
</evidence>
<feature type="transmembrane region" description="Helical" evidence="6">
    <location>
        <begin position="46"/>
        <end position="65"/>
    </location>
</feature>
<comment type="caution">
    <text evidence="8">The sequence shown here is derived from an EMBL/GenBank/DDBJ whole genome shotgun (WGS) entry which is preliminary data.</text>
</comment>
<evidence type="ECO:0000259" key="7">
    <source>
        <dbReference type="Pfam" id="PF00892"/>
    </source>
</evidence>
<feature type="transmembrane region" description="Helical" evidence="6">
    <location>
        <begin position="101"/>
        <end position="125"/>
    </location>
</feature>
<evidence type="ECO:0000256" key="1">
    <source>
        <dbReference type="ARBA" id="ARBA00004141"/>
    </source>
</evidence>
<evidence type="ECO:0000313" key="8">
    <source>
        <dbReference type="EMBL" id="MYZ50244.1"/>
    </source>
</evidence>
<dbReference type="SUPFAM" id="SSF103481">
    <property type="entry name" value="Multidrug resistance efflux transporter EmrE"/>
    <property type="match status" value="2"/>
</dbReference>
<dbReference type="Proteomes" id="UP000773614">
    <property type="component" value="Unassembled WGS sequence"/>
</dbReference>
<feature type="transmembrane region" description="Helical" evidence="6">
    <location>
        <begin position="162"/>
        <end position="183"/>
    </location>
</feature>
<name>A0A964T867_9HYPH</name>
<dbReference type="InterPro" id="IPR050638">
    <property type="entry name" value="AA-Vitamin_Transporters"/>
</dbReference>
<dbReference type="RefSeq" id="WP_161142568.1">
    <property type="nucleotide sequence ID" value="NZ_SPKJ01000139.1"/>
</dbReference>
<dbReference type="InterPro" id="IPR037185">
    <property type="entry name" value="EmrE-like"/>
</dbReference>
<gene>
    <name evidence="8" type="ORF">E4O86_21275</name>
</gene>
<reference evidence="8" key="1">
    <citation type="submission" date="2019-03" db="EMBL/GenBank/DDBJ databases">
        <title>Afifella sp. nov., isolated from activated sludge.</title>
        <authorList>
            <person name="Li Q."/>
            <person name="Liu Y."/>
        </authorList>
    </citation>
    <scope>NUCLEOTIDE SEQUENCE</scope>
    <source>
        <strain evidence="8">L72</strain>
    </source>
</reference>
<evidence type="ECO:0000256" key="3">
    <source>
        <dbReference type="ARBA" id="ARBA00022692"/>
    </source>
</evidence>
<comment type="similarity">
    <text evidence="2">Belongs to the EamA transporter family.</text>
</comment>
<dbReference type="InterPro" id="IPR000620">
    <property type="entry name" value="EamA_dom"/>
</dbReference>
<feature type="transmembrane region" description="Helical" evidence="6">
    <location>
        <begin position="17"/>
        <end position="34"/>
    </location>
</feature>
<dbReference type="AlphaFoldDB" id="A0A964T867"/>
<feature type="domain" description="EamA" evidence="7">
    <location>
        <begin position="163"/>
        <end position="299"/>
    </location>
</feature>
<comment type="subcellular location">
    <subcellularLocation>
        <location evidence="1">Membrane</location>
        <topology evidence="1">Multi-pass membrane protein</topology>
    </subcellularLocation>
</comment>
<proteinExistence type="inferred from homology"/>
<dbReference type="GO" id="GO:0016020">
    <property type="term" value="C:membrane"/>
    <property type="evidence" value="ECO:0007669"/>
    <property type="project" value="UniProtKB-SubCell"/>
</dbReference>
<feature type="domain" description="EamA" evidence="7">
    <location>
        <begin position="22"/>
        <end position="148"/>
    </location>
</feature>
<evidence type="ECO:0000256" key="5">
    <source>
        <dbReference type="ARBA" id="ARBA00023136"/>
    </source>
</evidence>
<dbReference type="OrthoDB" id="2352272at2"/>
<keyword evidence="4 6" id="KW-1133">Transmembrane helix</keyword>
<accession>A0A964T867</accession>
<feature type="transmembrane region" description="Helical" evidence="6">
    <location>
        <begin position="195"/>
        <end position="220"/>
    </location>
</feature>
<feature type="transmembrane region" description="Helical" evidence="6">
    <location>
        <begin position="132"/>
        <end position="150"/>
    </location>
</feature>
<sequence length="306" mass="32255">MPSPQSPARSSNAARDYTLFGATVLLWGTTWIALKLQLGTVAPQVSLVWRFLLAAPIMAVVARSFGAPLLFPLRTHLRFAGIGVLMFSTNFVLFYNAGAFVVSGLLSVIFSLAAVINIVLAVTVLREPLRPRVAFGALIGVAGAACLFGHEIAGTALGWKPATGLLLGVCGTFSFCLGNMLAARNQRDGIPVLSGAAWGMAYGALANAAVALVAGSRFAIDPHPAYVLSLLWLAIPGSVVTFWAYLVLLGRIGPDRAAYTAVLAPVLALVVSTLFEDYHWSPIAFLGIGLVVAGNVLVLARRQRRA</sequence>
<evidence type="ECO:0000256" key="6">
    <source>
        <dbReference type="SAM" id="Phobius"/>
    </source>
</evidence>
<protein>
    <submittedName>
        <fullName evidence="8">DMT family transporter</fullName>
    </submittedName>
</protein>
<feature type="transmembrane region" description="Helical" evidence="6">
    <location>
        <begin position="281"/>
        <end position="300"/>
    </location>
</feature>
<dbReference type="PANTHER" id="PTHR32322:SF2">
    <property type="entry name" value="EAMA DOMAIN-CONTAINING PROTEIN"/>
    <property type="match status" value="1"/>
</dbReference>
<evidence type="ECO:0000256" key="4">
    <source>
        <dbReference type="ARBA" id="ARBA00022989"/>
    </source>
</evidence>
<organism evidence="8 9">
    <name type="scientific">Propylenella binzhouense</name>
    <dbReference type="NCBI Taxonomy" id="2555902"/>
    <lineage>
        <taxon>Bacteria</taxon>
        <taxon>Pseudomonadati</taxon>
        <taxon>Pseudomonadota</taxon>
        <taxon>Alphaproteobacteria</taxon>
        <taxon>Hyphomicrobiales</taxon>
        <taxon>Propylenellaceae</taxon>
        <taxon>Propylenella</taxon>
    </lineage>
</organism>
<keyword evidence="3 6" id="KW-0812">Transmembrane</keyword>
<dbReference type="PANTHER" id="PTHR32322">
    <property type="entry name" value="INNER MEMBRANE TRANSPORTER"/>
    <property type="match status" value="1"/>
</dbReference>
<feature type="transmembrane region" description="Helical" evidence="6">
    <location>
        <begin position="77"/>
        <end position="95"/>
    </location>
</feature>
<feature type="transmembrane region" description="Helical" evidence="6">
    <location>
        <begin position="226"/>
        <end position="250"/>
    </location>
</feature>